<dbReference type="Proteomes" id="UP001164439">
    <property type="component" value="Chromosome"/>
</dbReference>
<accession>A0ABY7KBU3</accession>
<protein>
    <submittedName>
        <fullName evidence="1">Uncharacterized protein</fullName>
    </submittedName>
</protein>
<evidence type="ECO:0000313" key="1">
    <source>
        <dbReference type="EMBL" id="WAZ20231.1"/>
    </source>
</evidence>
<dbReference type="RefSeq" id="WP_269657919.1">
    <property type="nucleotide sequence ID" value="NZ_CP114413.1"/>
</dbReference>
<reference evidence="1" key="1">
    <citation type="submission" date="2022-12" db="EMBL/GenBank/DDBJ databases">
        <authorList>
            <person name="Ruckert C."/>
            <person name="Busche T."/>
            <person name="Kalinowski J."/>
            <person name="Wittmann C."/>
        </authorList>
    </citation>
    <scope>NUCLEOTIDE SEQUENCE</scope>
    <source>
        <strain evidence="1">DSM 40467</strain>
    </source>
</reference>
<organism evidence="1 2">
    <name type="scientific">Streptomyces cinnabarinus</name>
    <dbReference type="NCBI Taxonomy" id="67287"/>
    <lineage>
        <taxon>Bacteria</taxon>
        <taxon>Bacillati</taxon>
        <taxon>Actinomycetota</taxon>
        <taxon>Actinomycetes</taxon>
        <taxon>Kitasatosporales</taxon>
        <taxon>Streptomycetaceae</taxon>
        <taxon>Streptomyces</taxon>
    </lineage>
</organism>
<keyword evidence="2" id="KW-1185">Reference proteome</keyword>
<proteinExistence type="predicted"/>
<name>A0ABY7KBU3_9ACTN</name>
<gene>
    <name evidence="1" type="ORF">STRCI_001332</name>
</gene>
<evidence type="ECO:0000313" key="2">
    <source>
        <dbReference type="Proteomes" id="UP001164439"/>
    </source>
</evidence>
<sequence length="117" mass="12578">MTAVQGHVRIDHQHAAQQARQMPGQWVLAGTYRSRASAVSAVKQVRVARLAAYEPAGSFDARQEVGQDGADLWVRYVDPGAVAAAGFRQSVEAGLTEDFEAFSRRMDAATATTSRSA</sequence>
<dbReference type="EMBL" id="CP114413">
    <property type="protein sequence ID" value="WAZ20231.1"/>
    <property type="molecule type" value="Genomic_DNA"/>
</dbReference>